<accession>U7UUY5</accession>
<gene>
    <name evidence="2" type="ORF">HMPREF1250_0548</name>
</gene>
<dbReference type="PATRIC" id="fig|1111454.3.peg.213"/>
<feature type="region of interest" description="Disordered" evidence="1">
    <location>
        <begin position="29"/>
        <end position="62"/>
    </location>
</feature>
<reference evidence="2 3" key="1">
    <citation type="submission" date="2013-09" db="EMBL/GenBank/DDBJ databases">
        <authorList>
            <person name="Durkin A.S."/>
            <person name="Haft D.R."/>
            <person name="McCorrison J."/>
            <person name="Torralba M."/>
            <person name="Gillis M."/>
            <person name="Haft D.H."/>
            <person name="Methe B."/>
            <person name="Sutton G."/>
            <person name="Nelson K.E."/>
        </authorList>
    </citation>
    <scope>NUCLEOTIDE SEQUENCE [LARGE SCALE GENOMIC DNA]</scope>
    <source>
        <strain evidence="2 3">BV3C16-1</strain>
    </source>
</reference>
<organism evidence="2 3">
    <name type="scientific">Megasphaera vaginalis</name>
    <name type="common">ex Srinivasan et al. 2021</name>
    <dbReference type="NCBI Taxonomy" id="1111454"/>
    <lineage>
        <taxon>Bacteria</taxon>
        <taxon>Bacillati</taxon>
        <taxon>Bacillota</taxon>
        <taxon>Negativicutes</taxon>
        <taxon>Veillonellales</taxon>
        <taxon>Veillonellaceae</taxon>
        <taxon>Megasphaera</taxon>
    </lineage>
</organism>
<sequence>MILTIVSGMAFLWDGPLLEKKTVIGESEMREASPAPFSYAGTEEKRSQEKKEKSDGNGAAKKTEKTGKLIFTTLPSLRHRPLPDLFAAAPDPTEEAAVQTLPAAVQEGAQKGMKASAPPVILGYMAQGARQVVLLSDGTLTAACRAGDHFGSYMVSYITDGIVGLTKGGETIELYR</sequence>
<evidence type="ECO:0000313" key="3">
    <source>
        <dbReference type="Proteomes" id="UP000017090"/>
    </source>
</evidence>
<evidence type="ECO:0000313" key="2">
    <source>
        <dbReference type="EMBL" id="ERT62273.1"/>
    </source>
</evidence>
<dbReference type="Proteomes" id="UP000017090">
    <property type="component" value="Unassembled WGS sequence"/>
</dbReference>
<feature type="compositionally biased region" description="Basic and acidic residues" evidence="1">
    <location>
        <begin position="42"/>
        <end position="62"/>
    </location>
</feature>
<dbReference type="STRING" id="1111454.HMPREF1250_0548"/>
<proteinExistence type="predicted"/>
<evidence type="ECO:0000256" key="1">
    <source>
        <dbReference type="SAM" id="MobiDB-lite"/>
    </source>
</evidence>
<comment type="caution">
    <text evidence="2">The sequence shown here is derived from an EMBL/GenBank/DDBJ whole genome shotgun (WGS) entry which is preliminary data.</text>
</comment>
<dbReference type="EMBL" id="AWXA01000006">
    <property type="protein sequence ID" value="ERT62273.1"/>
    <property type="molecule type" value="Genomic_DNA"/>
</dbReference>
<dbReference type="AlphaFoldDB" id="U7UUY5"/>
<name>U7UUY5_9FIRM</name>
<keyword evidence="3" id="KW-1185">Reference proteome</keyword>
<protein>
    <submittedName>
        <fullName evidence="2">Uncharacterized protein</fullName>
    </submittedName>
</protein>